<keyword evidence="3" id="KW-1185">Reference proteome</keyword>
<keyword evidence="1" id="KW-0472">Membrane</keyword>
<evidence type="ECO:0000256" key="1">
    <source>
        <dbReference type="SAM" id="Phobius"/>
    </source>
</evidence>
<feature type="transmembrane region" description="Helical" evidence="1">
    <location>
        <begin position="32"/>
        <end position="50"/>
    </location>
</feature>
<dbReference type="EMBL" id="CP001034">
    <property type="protein sequence ID" value="ACB84459.1"/>
    <property type="molecule type" value="Genomic_DNA"/>
</dbReference>
<dbReference type="STRING" id="457570.Nther_0874"/>
<protein>
    <submittedName>
        <fullName evidence="2">Uncharacterized protein</fullName>
    </submittedName>
</protein>
<dbReference type="HOGENOM" id="CLU_3101227_0_0_9"/>
<keyword evidence="1" id="KW-0812">Transmembrane</keyword>
<accession>B2A893</accession>
<feature type="transmembrane region" description="Helical" evidence="1">
    <location>
        <begin position="6"/>
        <end position="25"/>
    </location>
</feature>
<dbReference type="AlphaFoldDB" id="B2A893"/>
<keyword evidence="1" id="KW-1133">Transmembrane helix</keyword>
<proteinExistence type="predicted"/>
<dbReference type="InParanoid" id="B2A893"/>
<sequence>MFFQIAGIIIVSLIICLIEVPDMLTNKQWGELVTFFVLLLSGTVLLIFHLF</sequence>
<evidence type="ECO:0000313" key="3">
    <source>
        <dbReference type="Proteomes" id="UP000001683"/>
    </source>
</evidence>
<dbReference type="KEGG" id="nth:Nther_0874"/>
<reference evidence="2 3" key="1">
    <citation type="submission" date="2008-04" db="EMBL/GenBank/DDBJ databases">
        <title>Complete sequence of chromosome of Natranaerobius thermophilus JW/NM-WN-LF.</title>
        <authorList>
            <consortium name="US DOE Joint Genome Institute"/>
            <person name="Copeland A."/>
            <person name="Lucas S."/>
            <person name="Lapidus A."/>
            <person name="Glavina del Rio T."/>
            <person name="Dalin E."/>
            <person name="Tice H."/>
            <person name="Bruce D."/>
            <person name="Goodwin L."/>
            <person name="Pitluck S."/>
            <person name="Chertkov O."/>
            <person name="Brettin T."/>
            <person name="Detter J.C."/>
            <person name="Han C."/>
            <person name="Kuske C.R."/>
            <person name="Schmutz J."/>
            <person name="Larimer F."/>
            <person name="Land M."/>
            <person name="Hauser L."/>
            <person name="Kyrpides N."/>
            <person name="Lykidis A."/>
            <person name="Mesbah N.M."/>
            <person name="Wiegel J."/>
        </authorList>
    </citation>
    <scope>NUCLEOTIDE SEQUENCE [LARGE SCALE GENOMIC DNA]</scope>
    <source>
        <strain evidence="3">ATCC BAA-1301 / DSM 18059 / JW/NM-WN-LF</strain>
    </source>
</reference>
<dbReference type="Proteomes" id="UP000001683">
    <property type="component" value="Chromosome"/>
</dbReference>
<organism evidence="2 3">
    <name type="scientific">Natranaerobius thermophilus (strain ATCC BAA-1301 / DSM 18059 / JW/NM-WN-LF)</name>
    <dbReference type="NCBI Taxonomy" id="457570"/>
    <lineage>
        <taxon>Bacteria</taxon>
        <taxon>Bacillati</taxon>
        <taxon>Bacillota</taxon>
        <taxon>Clostridia</taxon>
        <taxon>Natranaerobiales</taxon>
        <taxon>Natranaerobiaceae</taxon>
        <taxon>Natranaerobius</taxon>
    </lineage>
</organism>
<evidence type="ECO:0000313" key="2">
    <source>
        <dbReference type="EMBL" id="ACB84459.1"/>
    </source>
</evidence>
<name>B2A893_NATTJ</name>
<reference evidence="2 3" key="2">
    <citation type="journal article" date="2011" name="J. Bacteriol.">
        <title>Complete genome sequence of the anaerobic, halophilic alkalithermophile Natranaerobius thermophilus JW/NM-WN-LF.</title>
        <authorList>
            <person name="Zhao B."/>
            <person name="Mesbah N.M."/>
            <person name="Dalin E."/>
            <person name="Goodwin L."/>
            <person name="Nolan M."/>
            <person name="Pitluck S."/>
            <person name="Chertkov O."/>
            <person name="Brettin T.S."/>
            <person name="Han J."/>
            <person name="Larimer F.W."/>
            <person name="Land M.L."/>
            <person name="Hauser L."/>
            <person name="Kyrpides N."/>
            <person name="Wiegel J."/>
        </authorList>
    </citation>
    <scope>NUCLEOTIDE SEQUENCE [LARGE SCALE GENOMIC DNA]</scope>
    <source>
        <strain evidence="3">ATCC BAA-1301 / DSM 18059 / JW/NM-WN-LF</strain>
    </source>
</reference>
<gene>
    <name evidence="2" type="ordered locus">Nther_0874</name>
</gene>